<sequence length="64" mass="7155">MPEGYEVVATKVGSLLLWITTSYAALNQRQTKYTLPEVCMCKCPALLLFILKLILPLCLLSLKP</sequence>
<gene>
    <name evidence="2" type="ORF">DP923_10020</name>
</gene>
<dbReference type="Proteomes" id="UP000251692">
    <property type="component" value="Unassembled WGS sequence"/>
</dbReference>
<organism evidence="2 3">
    <name type="scientific">Pontibacter arcticus</name>
    <dbReference type="NCBI Taxonomy" id="2080288"/>
    <lineage>
        <taxon>Bacteria</taxon>
        <taxon>Pseudomonadati</taxon>
        <taxon>Bacteroidota</taxon>
        <taxon>Cytophagia</taxon>
        <taxon>Cytophagales</taxon>
        <taxon>Hymenobacteraceae</taxon>
        <taxon>Pontibacter</taxon>
    </lineage>
</organism>
<comment type="caution">
    <text evidence="2">The sequence shown here is derived from an EMBL/GenBank/DDBJ whole genome shotgun (WGS) entry which is preliminary data.</text>
</comment>
<name>A0A364RCZ6_9BACT</name>
<keyword evidence="3" id="KW-1185">Reference proteome</keyword>
<dbReference type="EMBL" id="QMDV01000003">
    <property type="protein sequence ID" value="RAU82137.1"/>
    <property type="molecule type" value="Genomic_DNA"/>
</dbReference>
<keyword evidence="1" id="KW-0472">Membrane</keyword>
<evidence type="ECO:0000313" key="3">
    <source>
        <dbReference type="Proteomes" id="UP000251692"/>
    </source>
</evidence>
<evidence type="ECO:0000256" key="1">
    <source>
        <dbReference type="SAM" id="Phobius"/>
    </source>
</evidence>
<keyword evidence="1" id="KW-1133">Transmembrane helix</keyword>
<reference evidence="2 3" key="1">
    <citation type="submission" date="2018-06" db="EMBL/GenBank/DDBJ databases">
        <authorList>
            <person name="Liu Z.-W."/>
        </authorList>
    </citation>
    <scope>NUCLEOTIDE SEQUENCE [LARGE SCALE GENOMIC DNA]</scope>
    <source>
        <strain evidence="2 3">2b14</strain>
    </source>
</reference>
<evidence type="ECO:0000313" key="2">
    <source>
        <dbReference type="EMBL" id="RAU82137.1"/>
    </source>
</evidence>
<keyword evidence="1" id="KW-0812">Transmembrane</keyword>
<accession>A0A364RCZ6</accession>
<dbReference type="AlphaFoldDB" id="A0A364RCZ6"/>
<feature type="transmembrane region" description="Helical" evidence="1">
    <location>
        <begin position="7"/>
        <end position="25"/>
    </location>
</feature>
<reference evidence="2 3" key="2">
    <citation type="submission" date="2018-07" db="EMBL/GenBank/DDBJ databases">
        <title>Pontibacter sp. 2b14 genomic sequence and assembly.</title>
        <authorList>
            <person name="Du Z.-J."/>
        </authorList>
    </citation>
    <scope>NUCLEOTIDE SEQUENCE [LARGE SCALE GENOMIC DNA]</scope>
    <source>
        <strain evidence="2 3">2b14</strain>
    </source>
</reference>
<feature type="transmembrane region" description="Helical" evidence="1">
    <location>
        <begin position="45"/>
        <end position="62"/>
    </location>
</feature>
<protein>
    <submittedName>
        <fullName evidence="2">Uncharacterized protein</fullName>
    </submittedName>
</protein>
<proteinExistence type="predicted"/>